<dbReference type="PANTHER" id="PTHR45825">
    <property type="entry name" value="GRANULE-BOUND STARCH SYNTHASE 1, CHLOROPLASTIC/AMYLOPLASTIC"/>
    <property type="match status" value="1"/>
</dbReference>
<protein>
    <recommendedName>
        <fullName evidence="6 11">Glycogen synthase</fullName>
        <ecNumber evidence="5 11">2.4.1.21</ecNumber>
    </recommendedName>
    <alternativeName>
        <fullName evidence="10 11">Starch [bacterial glycogen] synthase</fullName>
    </alternativeName>
</protein>
<evidence type="ECO:0000256" key="9">
    <source>
        <dbReference type="ARBA" id="ARBA00023056"/>
    </source>
</evidence>
<dbReference type="InterPro" id="IPR013534">
    <property type="entry name" value="Starch_synth_cat_dom"/>
</dbReference>
<dbReference type="InterPro" id="IPR011835">
    <property type="entry name" value="GS/SS"/>
</dbReference>
<dbReference type="Proteomes" id="UP000589896">
    <property type="component" value="Unassembled WGS sequence"/>
</dbReference>
<accession>A0A7Z0QRA1</accession>
<evidence type="ECO:0000256" key="2">
    <source>
        <dbReference type="ARBA" id="ARBA00002764"/>
    </source>
</evidence>
<dbReference type="Pfam" id="PF08323">
    <property type="entry name" value="Glyco_transf_5"/>
    <property type="match status" value="1"/>
</dbReference>
<proteinExistence type="inferred from homology"/>
<sequence>MNALDARIRDPEVCVVSDCAARGTPTRRAHALSGLRACGIPVQASAHALSRQARRGWTGPAVTALPAPFGTLRAVRNRRGETHARGPHPRRTRRPGATPARFSRCPPGPRTAYSRVFDRTVRIVVTGAREGVVVPALVLSPTTAESTRWIDRMPSPEGAGRRRHATGASPRRQTPPIPRDASGRFKRRSHATPFSADAHRSLFVTSEMSDFIKAGGLGEVAAALPRALRRRHDVRVLIPGYAAVLARVEQLTVVGRIAAHAGLPACEIALTHQHDGLPVYVLLNPALFAREGSPYVSVDGTEWDDNAIRFATLSFAAAEIAAGRAGLDWTPQLLHLNDWPCALAAGYLRWAGTAVPSLLTIHNLAYQGLFPRAMAPALGVPEAALDAVDFYGRLSFLQAGIVYADQVNTVSVSYARQITGPELGCGLDELLARRAAAGRLSGILNGIDASYDPRTDLHLQVHFSVNQWQGKNLNAEHVRRAFHLPLSRGPLFAVVSRLVHQKGLDLVVDVAPQITAAGGQIVFVGEGERAIEDSIRALCARYPAHVAAMIGFEESMARRVYAGSDFLLMPSRFEPCGLSQMYAQRFGSLPIAHATGGLIDTVDDGVTGFLFAEPSADALRRCVGRAFRTWRLPGLMSAMRRAAMLTPSGWEHAGQRYADLYSRTARAA</sequence>
<keyword evidence="9 11" id="KW-0320">Glycogen biosynthesis</keyword>
<comment type="pathway">
    <text evidence="3 11">Glycan biosynthesis; glycogen biosynthesis.</text>
</comment>
<dbReference type="SUPFAM" id="SSF53756">
    <property type="entry name" value="UDP-Glycosyltransferase/glycogen phosphorylase"/>
    <property type="match status" value="1"/>
</dbReference>
<organism evidence="15 16">
    <name type="scientific">Luteimonas deserti</name>
    <dbReference type="NCBI Taxonomy" id="2752306"/>
    <lineage>
        <taxon>Bacteria</taxon>
        <taxon>Pseudomonadati</taxon>
        <taxon>Pseudomonadota</taxon>
        <taxon>Gammaproteobacteria</taxon>
        <taxon>Lysobacterales</taxon>
        <taxon>Lysobacteraceae</taxon>
        <taxon>Luteimonas</taxon>
    </lineage>
</organism>
<keyword evidence="8 11" id="KW-0808">Transferase</keyword>
<reference evidence="15 16" key="1">
    <citation type="submission" date="2020-07" db="EMBL/GenBank/DDBJ databases">
        <title>isolation of Luteimonas sp. SJ-16.</title>
        <authorList>
            <person name="Huang X.-X."/>
            <person name="Xu L."/>
            <person name="Sun J.-Q."/>
        </authorList>
    </citation>
    <scope>NUCLEOTIDE SEQUENCE [LARGE SCALE GENOMIC DNA]</scope>
    <source>
        <strain evidence="15 16">SJ-16</strain>
    </source>
</reference>
<name>A0A7Z0QRA1_9GAMM</name>
<dbReference type="EC" id="2.4.1.21" evidence="5 11"/>
<dbReference type="HAMAP" id="MF_00484">
    <property type="entry name" value="Glycogen_synth"/>
    <property type="match status" value="1"/>
</dbReference>
<dbReference type="NCBIfam" id="NF001899">
    <property type="entry name" value="PRK00654.1-2"/>
    <property type="match status" value="1"/>
</dbReference>
<evidence type="ECO:0000256" key="3">
    <source>
        <dbReference type="ARBA" id="ARBA00004964"/>
    </source>
</evidence>
<evidence type="ECO:0000256" key="12">
    <source>
        <dbReference type="SAM" id="MobiDB-lite"/>
    </source>
</evidence>
<dbReference type="NCBIfam" id="TIGR02095">
    <property type="entry name" value="glgA"/>
    <property type="match status" value="1"/>
</dbReference>
<comment type="caution">
    <text evidence="15">The sequence shown here is derived from an EMBL/GenBank/DDBJ whole genome shotgun (WGS) entry which is preliminary data.</text>
</comment>
<feature type="region of interest" description="Disordered" evidence="12">
    <location>
        <begin position="148"/>
        <end position="192"/>
    </location>
</feature>
<evidence type="ECO:0000256" key="1">
    <source>
        <dbReference type="ARBA" id="ARBA00001478"/>
    </source>
</evidence>
<dbReference type="InterPro" id="IPR001296">
    <property type="entry name" value="Glyco_trans_1"/>
</dbReference>
<keyword evidence="16" id="KW-1185">Reference proteome</keyword>
<dbReference type="Gene3D" id="3.40.50.2000">
    <property type="entry name" value="Glycogen Phosphorylase B"/>
    <property type="match status" value="2"/>
</dbReference>
<dbReference type="Pfam" id="PF00534">
    <property type="entry name" value="Glycos_transf_1"/>
    <property type="match status" value="1"/>
</dbReference>
<feature type="domain" description="Glycosyl transferase family 1" evidence="13">
    <location>
        <begin position="488"/>
        <end position="622"/>
    </location>
</feature>
<evidence type="ECO:0000256" key="10">
    <source>
        <dbReference type="ARBA" id="ARBA00031722"/>
    </source>
</evidence>
<comment type="similarity">
    <text evidence="4 11">Belongs to the glycosyltransferase 1 family. Bacterial/plant glycogen synthase subfamily.</text>
</comment>
<dbReference type="AlphaFoldDB" id="A0A7Z0QRA1"/>
<dbReference type="GO" id="GO:0005978">
    <property type="term" value="P:glycogen biosynthetic process"/>
    <property type="evidence" value="ECO:0007669"/>
    <property type="project" value="UniProtKB-UniRule"/>
</dbReference>
<evidence type="ECO:0000256" key="4">
    <source>
        <dbReference type="ARBA" id="ARBA00010281"/>
    </source>
</evidence>
<comment type="catalytic activity">
    <reaction evidence="1 11">
        <text>[(1-&gt;4)-alpha-D-glucosyl](n) + ADP-alpha-D-glucose = [(1-&gt;4)-alpha-D-glucosyl](n+1) + ADP + H(+)</text>
        <dbReference type="Rhea" id="RHEA:18189"/>
        <dbReference type="Rhea" id="RHEA-COMP:9584"/>
        <dbReference type="Rhea" id="RHEA-COMP:9587"/>
        <dbReference type="ChEBI" id="CHEBI:15378"/>
        <dbReference type="ChEBI" id="CHEBI:15444"/>
        <dbReference type="ChEBI" id="CHEBI:57498"/>
        <dbReference type="ChEBI" id="CHEBI:456216"/>
        <dbReference type="EC" id="2.4.1.21"/>
    </reaction>
</comment>
<dbReference type="GO" id="GO:0009011">
    <property type="term" value="F:alpha-1,4-glucan glucosyltransferase (ADP-glucose donor) activity"/>
    <property type="evidence" value="ECO:0007669"/>
    <property type="project" value="UniProtKB-UniRule"/>
</dbReference>
<evidence type="ECO:0000256" key="5">
    <source>
        <dbReference type="ARBA" id="ARBA00012588"/>
    </source>
</evidence>
<evidence type="ECO:0000313" key="16">
    <source>
        <dbReference type="Proteomes" id="UP000589896"/>
    </source>
</evidence>
<dbReference type="PANTHER" id="PTHR45825:SF8">
    <property type="entry name" value="GLYCOGEN SYNTHASE"/>
    <property type="match status" value="1"/>
</dbReference>
<feature type="binding site" evidence="11">
    <location>
        <position position="213"/>
    </location>
    <ligand>
        <name>ADP-alpha-D-glucose</name>
        <dbReference type="ChEBI" id="CHEBI:57498"/>
    </ligand>
</feature>
<dbReference type="NCBIfam" id="NF001901">
    <property type="entry name" value="PRK00654.1-5"/>
    <property type="match status" value="1"/>
</dbReference>
<keyword evidence="7 11" id="KW-0328">Glycosyltransferase</keyword>
<evidence type="ECO:0000256" key="6">
    <source>
        <dbReference type="ARBA" id="ARBA00019935"/>
    </source>
</evidence>
<feature type="region of interest" description="Disordered" evidence="12">
    <location>
        <begin position="78"/>
        <end position="109"/>
    </location>
</feature>
<evidence type="ECO:0000259" key="14">
    <source>
        <dbReference type="Pfam" id="PF08323"/>
    </source>
</evidence>
<gene>
    <name evidence="11 15" type="primary">glgA</name>
    <name evidence="15" type="ORF">H0E82_04665</name>
</gene>
<dbReference type="GO" id="GO:0004373">
    <property type="term" value="F:alpha-1,4-glucan glucosyltransferase (UDP-glucose donor) activity"/>
    <property type="evidence" value="ECO:0007669"/>
    <property type="project" value="InterPro"/>
</dbReference>
<evidence type="ECO:0000256" key="11">
    <source>
        <dbReference type="HAMAP-Rule" id="MF_00484"/>
    </source>
</evidence>
<comment type="function">
    <text evidence="2 11">Synthesizes alpha-1,4-glucan chains using ADP-glucose.</text>
</comment>
<dbReference type="CDD" id="cd03791">
    <property type="entry name" value="GT5_Glycogen_synthase_DULL1-like"/>
    <property type="match status" value="1"/>
</dbReference>
<evidence type="ECO:0000256" key="7">
    <source>
        <dbReference type="ARBA" id="ARBA00022676"/>
    </source>
</evidence>
<feature type="compositionally biased region" description="Basic residues" evidence="12">
    <location>
        <begin position="85"/>
        <end position="94"/>
    </location>
</feature>
<evidence type="ECO:0000313" key="15">
    <source>
        <dbReference type="EMBL" id="NYZ62058.1"/>
    </source>
</evidence>
<evidence type="ECO:0000256" key="8">
    <source>
        <dbReference type="ARBA" id="ARBA00022679"/>
    </source>
</evidence>
<feature type="domain" description="Starch synthase catalytic" evidence="14">
    <location>
        <begin position="202"/>
        <end position="432"/>
    </location>
</feature>
<evidence type="ECO:0000259" key="13">
    <source>
        <dbReference type="Pfam" id="PF00534"/>
    </source>
</evidence>
<dbReference type="EMBL" id="JACCJZ010000010">
    <property type="protein sequence ID" value="NYZ62058.1"/>
    <property type="molecule type" value="Genomic_DNA"/>
</dbReference>
<dbReference type="UniPathway" id="UPA00164"/>